<dbReference type="Proteomes" id="UP001552299">
    <property type="component" value="Unassembled WGS sequence"/>
</dbReference>
<evidence type="ECO:0000313" key="1">
    <source>
        <dbReference type="EMBL" id="KAL0920074.1"/>
    </source>
</evidence>
<protein>
    <submittedName>
        <fullName evidence="1">Uncharacterized protein</fullName>
    </submittedName>
</protein>
<keyword evidence="2" id="KW-1185">Reference proteome</keyword>
<reference evidence="1 2" key="1">
    <citation type="journal article" date="2024" name="Plant Biotechnol. J.">
        <title>Dendrobium thyrsiflorum genome and its molecular insights into genes involved in important horticultural traits.</title>
        <authorList>
            <person name="Chen B."/>
            <person name="Wang J.Y."/>
            <person name="Zheng P.J."/>
            <person name="Li K.L."/>
            <person name="Liang Y.M."/>
            <person name="Chen X.F."/>
            <person name="Zhang C."/>
            <person name="Zhao X."/>
            <person name="He X."/>
            <person name="Zhang G.Q."/>
            <person name="Liu Z.J."/>
            <person name="Xu Q."/>
        </authorList>
    </citation>
    <scope>NUCLEOTIDE SEQUENCE [LARGE SCALE GENOMIC DNA]</scope>
    <source>
        <strain evidence="1">GZMU011</strain>
    </source>
</reference>
<accession>A0ABD0V4D7</accession>
<evidence type="ECO:0000313" key="2">
    <source>
        <dbReference type="Proteomes" id="UP001552299"/>
    </source>
</evidence>
<comment type="caution">
    <text evidence="1">The sequence shown here is derived from an EMBL/GenBank/DDBJ whole genome shotgun (WGS) entry which is preliminary data.</text>
</comment>
<dbReference type="AlphaFoldDB" id="A0ABD0V4D7"/>
<dbReference type="EMBL" id="JANQDX010000008">
    <property type="protein sequence ID" value="KAL0920074.1"/>
    <property type="molecule type" value="Genomic_DNA"/>
</dbReference>
<name>A0ABD0V4D7_DENTH</name>
<proteinExistence type="predicted"/>
<organism evidence="1 2">
    <name type="scientific">Dendrobium thyrsiflorum</name>
    <name type="common">Pinecone-like raceme dendrobium</name>
    <name type="synonym">Orchid</name>
    <dbReference type="NCBI Taxonomy" id="117978"/>
    <lineage>
        <taxon>Eukaryota</taxon>
        <taxon>Viridiplantae</taxon>
        <taxon>Streptophyta</taxon>
        <taxon>Embryophyta</taxon>
        <taxon>Tracheophyta</taxon>
        <taxon>Spermatophyta</taxon>
        <taxon>Magnoliopsida</taxon>
        <taxon>Liliopsida</taxon>
        <taxon>Asparagales</taxon>
        <taxon>Orchidaceae</taxon>
        <taxon>Epidendroideae</taxon>
        <taxon>Malaxideae</taxon>
        <taxon>Dendrobiinae</taxon>
        <taxon>Dendrobium</taxon>
    </lineage>
</organism>
<sequence>MRSQVAREGKVDWGREWQQQTQFGFVIGGGAVAQGGDENSRGSKIKNLGVDHVGVHKKRAADSELDGWMFQKRVKSKAVSQSCSWQSKQNILHKMNDEHAILEHKRQEGKH</sequence>
<gene>
    <name evidence="1" type="ORF">M5K25_009182</name>
</gene>